<evidence type="ECO:0000256" key="7">
    <source>
        <dbReference type="ARBA" id="ARBA00022692"/>
    </source>
</evidence>
<evidence type="ECO:0000256" key="11">
    <source>
        <dbReference type="ARBA" id="ARBA00023136"/>
    </source>
</evidence>
<dbReference type="PANTHER" id="PTHR36835:SF1">
    <property type="entry name" value="CYTOCHROME BO(3) UBIQUINOL OXIDASE SUBUNIT 4"/>
    <property type="match status" value="1"/>
</dbReference>
<feature type="region of interest" description="Disordered" evidence="17">
    <location>
        <begin position="1"/>
        <end position="24"/>
    </location>
</feature>
<comment type="similarity">
    <text evidence="2">Belongs to the cytochrome c oxidase bacterial subunit 4 family.</text>
</comment>
<evidence type="ECO:0000256" key="15">
    <source>
        <dbReference type="ARBA" id="ARBA00031887"/>
    </source>
</evidence>
<evidence type="ECO:0000313" key="19">
    <source>
        <dbReference type="EMBL" id="SEM70566.1"/>
    </source>
</evidence>
<dbReference type="GO" id="GO:0005886">
    <property type="term" value="C:plasma membrane"/>
    <property type="evidence" value="ECO:0007669"/>
    <property type="project" value="UniProtKB-SubCell"/>
</dbReference>
<dbReference type="EMBL" id="FOCF01000002">
    <property type="protein sequence ID" value="SEM70566.1"/>
    <property type="molecule type" value="Genomic_DNA"/>
</dbReference>
<keyword evidence="7 18" id="KW-0812">Transmembrane</keyword>
<evidence type="ECO:0000256" key="2">
    <source>
        <dbReference type="ARBA" id="ARBA00008079"/>
    </source>
</evidence>
<evidence type="ECO:0000256" key="3">
    <source>
        <dbReference type="ARBA" id="ARBA00011700"/>
    </source>
</evidence>
<keyword evidence="5" id="KW-0813">Transport</keyword>
<protein>
    <recommendedName>
        <fullName evidence="4">Cytochrome bo(3) ubiquinol oxidase subunit 4</fullName>
    </recommendedName>
    <alternativeName>
        <fullName evidence="16">Cytochrome o ubiquinol oxidase subunit 4</fullName>
    </alternativeName>
    <alternativeName>
        <fullName evidence="13">Oxidase bo(3) subunit 4</fullName>
    </alternativeName>
    <alternativeName>
        <fullName evidence="14">Ubiquinol oxidase polypeptide IV</fullName>
    </alternativeName>
    <alternativeName>
        <fullName evidence="15">Ubiquinol oxidase subunit 4</fullName>
    </alternativeName>
</protein>
<evidence type="ECO:0000313" key="20">
    <source>
        <dbReference type="Proteomes" id="UP000199206"/>
    </source>
</evidence>
<evidence type="ECO:0000256" key="13">
    <source>
        <dbReference type="ARBA" id="ARBA00030071"/>
    </source>
</evidence>
<sequence length="133" mass="14269">MSALHGNHHGEAHSPDLHGHGDTHGHGSRKGYLIGFALSVVLTAIPFWLVMTGALHNTQATALAVIALAMVQILVHTVSFLHVNTRGEGGWTLLAYMFTAVLVLIVIAGSLWIMYHLNNNMMAMTAGEMSNGM</sequence>
<dbReference type="InterPro" id="IPR005171">
    <property type="entry name" value="Cyt_c_oxidase_su4_prok"/>
</dbReference>
<feature type="transmembrane region" description="Helical" evidence="18">
    <location>
        <begin position="93"/>
        <end position="115"/>
    </location>
</feature>
<dbReference type="InterPro" id="IPR014210">
    <property type="entry name" value="Cyt_o_ubiqinol_oxidase_su4"/>
</dbReference>
<keyword evidence="20" id="KW-1185">Reference proteome</keyword>
<dbReference type="GO" id="GO:0019646">
    <property type="term" value="P:aerobic electron transport chain"/>
    <property type="evidence" value="ECO:0007669"/>
    <property type="project" value="TreeGrafter"/>
</dbReference>
<dbReference type="Pfam" id="PF03626">
    <property type="entry name" value="COX4_pro"/>
    <property type="match status" value="1"/>
</dbReference>
<evidence type="ECO:0000256" key="8">
    <source>
        <dbReference type="ARBA" id="ARBA00022982"/>
    </source>
</evidence>
<dbReference type="NCBIfam" id="TIGR02847">
    <property type="entry name" value="CyoD"/>
    <property type="match status" value="1"/>
</dbReference>
<dbReference type="RefSeq" id="WP_093664321.1">
    <property type="nucleotide sequence ID" value="NZ_FOCF01000002.1"/>
</dbReference>
<keyword evidence="6" id="KW-1003">Cell membrane</keyword>
<organism evidence="19 20">
    <name type="scientific">Sphingomonas gellani</name>
    <dbReference type="NCBI Taxonomy" id="1166340"/>
    <lineage>
        <taxon>Bacteria</taxon>
        <taxon>Pseudomonadati</taxon>
        <taxon>Pseudomonadota</taxon>
        <taxon>Alphaproteobacteria</taxon>
        <taxon>Sphingomonadales</taxon>
        <taxon>Sphingomonadaceae</taxon>
        <taxon>Sphingomonas</taxon>
    </lineage>
</organism>
<feature type="transmembrane region" description="Helical" evidence="18">
    <location>
        <begin position="62"/>
        <end position="81"/>
    </location>
</feature>
<dbReference type="GO" id="GO:0015078">
    <property type="term" value="F:proton transmembrane transporter activity"/>
    <property type="evidence" value="ECO:0007669"/>
    <property type="project" value="TreeGrafter"/>
</dbReference>
<proteinExistence type="inferred from homology"/>
<dbReference type="Proteomes" id="UP000199206">
    <property type="component" value="Unassembled WGS sequence"/>
</dbReference>
<dbReference type="STRING" id="1166340.SAMN05192583_0930"/>
<evidence type="ECO:0000256" key="9">
    <source>
        <dbReference type="ARBA" id="ARBA00022989"/>
    </source>
</evidence>
<dbReference type="GO" id="GO:0009486">
    <property type="term" value="F:cytochrome bo3 ubiquinol oxidase activity"/>
    <property type="evidence" value="ECO:0007669"/>
    <property type="project" value="InterPro"/>
</dbReference>
<dbReference type="AlphaFoldDB" id="A0A1H8AJ77"/>
<evidence type="ECO:0000256" key="14">
    <source>
        <dbReference type="ARBA" id="ARBA00030211"/>
    </source>
</evidence>
<comment type="subcellular location">
    <subcellularLocation>
        <location evidence="1">Cell membrane</location>
        <topology evidence="1">Multi-pass membrane protein</topology>
    </subcellularLocation>
</comment>
<dbReference type="InterPro" id="IPR050968">
    <property type="entry name" value="Cytochrome_c_oxidase_bac_sub4"/>
</dbReference>
<gene>
    <name evidence="19" type="ORF">SAMN05192583_0930</name>
</gene>
<comment type="subunit">
    <text evidence="3">Heterooctamer of two A chains, two B chains, two C chains and two D chains.</text>
</comment>
<dbReference type="OrthoDB" id="2375888at2"/>
<evidence type="ECO:0000256" key="6">
    <source>
        <dbReference type="ARBA" id="ARBA00022475"/>
    </source>
</evidence>
<accession>A0A1H8AJ77</accession>
<dbReference type="GO" id="GO:0009319">
    <property type="term" value="C:cytochrome o ubiquinol oxidase complex"/>
    <property type="evidence" value="ECO:0007669"/>
    <property type="project" value="TreeGrafter"/>
</dbReference>
<feature type="transmembrane region" description="Helical" evidence="18">
    <location>
        <begin position="32"/>
        <end position="50"/>
    </location>
</feature>
<evidence type="ECO:0000256" key="18">
    <source>
        <dbReference type="SAM" id="Phobius"/>
    </source>
</evidence>
<evidence type="ECO:0000256" key="10">
    <source>
        <dbReference type="ARBA" id="ARBA00023002"/>
    </source>
</evidence>
<keyword evidence="10" id="KW-0560">Oxidoreductase</keyword>
<evidence type="ECO:0000256" key="16">
    <source>
        <dbReference type="ARBA" id="ARBA00032185"/>
    </source>
</evidence>
<keyword evidence="8" id="KW-0249">Electron transport</keyword>
<keyword evidence="11 18" id="KW-0472">Membrane</keyword>
<evidence type="ECO:0000256" key="17">
    <source>
        <dbReference type="SAM" id="MobiDB-lite"/>
    </source>
</evidence>
<name>A0A1H8AJ77_9SPHN</name>
<evidence type="ECO:0000256" key="5">
    <source>
        <dbReference type="ARBA" id="ARBA00022448"/>
    </source>
</evidence>
<feature type="compositionally biased region" description="Basic and acidic residues" evidence="17">
    <location>
        <begin position="8"/>
        <end position="24"/>
    </location>
</feature>
<evidence type="ECO:0000256" key="4">
    <source>
        <dbReference type="ARBA" id="ARBA00014689"/>
    </source>
</evidence>
<dbReference type="PANTHER" id="PTHR36835">
    <property type="entry name" value="CYTOCHROME BO(3) UBIQUINOL OXIDASE SUBUNIT 4"/>
    <property type="match status" value="1"/>
</dbReference>
<dbReference type="GO" id="GO:0015990">
    <property type="term" value="P:electron transport coupled proton transport"/>
    <property type="evidence" value="ECO:0007669"/>
    <property type="project" value="InterPro"/>
</dbReference>
<keyword evidence="9 18" id="KW-1133">Transmembrane helix</keyword>
<reference evidence="20" key="1">
    <citation type="submission" date="2016-10" db="EMBL/GenBank/DDBJ databases">
        <authorList>
            <person name="Varghese N."/>
            <person name="Submissions S."/>
        </authorList>
    </citation>
    <scope>NUCLEOTIDE SEQUENCE [LARGE SCALE GENOMIC DNA]</scope>
    <source>
        <strain evidence="20">S6-262</strain>
    </source>
</reference>
<evidence type="ECO:0000256" key="1">
    <source>
        <dbReference type="ARBA" id="ARBA00004651"/>
    </source>
</evidence>
<comment type="function">
    <text evidence="12">Cytochrome bo(3) ubiquinol terminal oxidase is the component of the aerobic respiratory chain of E.coli that predominates when cells are grown at high aeration. Has proton pump activity across the membrane in addition to electron transfer, pumping 2 protons/electron.</text>
</comment>
<evidence type="ECO:0000256" key="12">
    <source>
        <dbReference type="ARBA" id="ARBA00025694"/>
    </source>
</evidence>